<feature type="chain" id="PRO_5046269425" evidence="1">
    <location>
        <begin position="30"/>
        <end position="460"/>
    </location>
</feature>
<dbReference type="Proteomes" id="UP001430679">
    <property type="component" value="Unassembled WGS sequence"/>
</dbReference>
<evidence type="ECO:0000256" key="1">
    <source>
        <dbReference type="SAM" id="SignalP"/>
    </source>
</evidence>
<evidence type="ECO:0000313" key="2">
    <source>
        <dbReference type="EMBL" id="MCC9065108.1"/>
    </source>
</evidence>
<keyword evidence="3" id="KW-1185">Reference proteome</keyword>
<reference evidence="2" key="1">
    <citation type="submission" date="2021-11" db="EMBL/GenBank/DDBJ databases">
        <title>Description of novel Flavobacterium species.</title>
        <authorList>
            <person name="Saticioglu I.B."/>
            <person name="Ay H."/>
            <person name="Altun S."/>
            <person name="Duman M."/>
        </authorList>
    </citation>
    <scope>NUCLEOTIDE SEQUENCE</scope>
    <source>
        <strain evidence="2">F-30</strain>
    </source>
</reference>
<sequence length="460" mass="50812">MKAIYIYKYLMISFIALLLVSCTSTEVDAKFDQNATERLSARQKELNDVLLSSAEGWKAVYYTDSTQLGGWTHLFKFLPEGKVDMASDFTLGTDTDTKTYRSQYEIQAGSTASLVFTTGNRIHLLSDANNYPTSALKAKGYLGDFQFFYYGQKNGDIIFRTNRNGHFLRFVKATAQDWTDLPKNTPVIDGLRGNAASPLFRIMETNDGVATHQFDFDYNPNARFGTATSLDLGSQEAYDVAFAFTPTGVVSKLPVVVKGQKLTNFLYDSTTANFVATGTNGVSATIKFRNEPTRLTEDYKLLMPQSGNNVYAYIYSITKAESANSALFLSLLASTEAAAGTGLFINRIQPWFNNADGTSYIEYRFSTVANPTVVAARVYHYFTIKTDATAKTVTLQPGVWKSTATAASPAIAAPAFMKALDDQFMNPSGLYFARTQVSGYTGYTLTSTTTPFRLVLYSFQ</sequence>
<name>A0ABS8MHZ2_9FLAO</name>
<organism evidence="2 3">
    <name type="scientific">Flavobacterium piscisymbiosum</name>
    <dbReference type="NCBI Taxonomy" id="2893753"/>
    <lineage>
        <taxon>Bacteria</taxon>
        <taxon>Pseudomonadati</taxon>
        <taxon>Bacteroidota</taxon>
        <taxon>Flavobacteriia</taxon>
        <taxon>Flavobacteriales</taxon>
        <taxon>Flavobacteriaceae</taxon>
        <taxon>Flavobacterium</taxon>
    </lineage>
</organism>
<evidence type="ECO:0000313" key="3">
    <source>
        <dbReference type="Proteomes" id="UP001430679"/>
    </source>
</evidence>
<dbReference type="PROSITE" id="PS51257">
    <property type="entry name" value="PROKAR_LIPOPROTEIN"/>
    <property type="match status" value="1"/>
</dbReference>
<dbReference type="InterPro" id="IPR025396">
    <property type="entry name" value="DUF4302"/>
</dbReference>
<dbReference type="Pfam" id="PF14135">
    <property type="entry name" value="DUF4302"/>
    <property type="match status" value="1"/>
</dbReference>
<proteinExistence type="predicted"/>
<dbReference type="EMBL" id="JAJJMM010000001">
    <property type="protein sequence ID" value="MCC9065108.1"/>
    <property type="molecule type" value="Genomic_DNA"/>
</dbReference>
<accession>A0ABS8MHZ2</accession>
<gene>
    <name evidence="2" type="ORF">LNP81_19060</name>
</gene>
<comment type="caution">
    <text evidence="2">The sequence shown here is derived from an EMBL/GenBank/DDBJ whole genome shotgun (WGS) entry which is preliminary data.</text>
</comment>
<keyword evidence="1" id="KW-0732">Signal</keyword>
<protein>
    <submittedName>
        <fullName evidence="2">DUF4302 domain-containing protein</fullName>
    </submittedName>
</protein>
<dbReference type="RefSeq" id="WP_230038569.1">
    <property type="nucleotide sequence ID" value="NZ_JAJJMM010000001.1"/>
</dbReference>
<feature type="signal peptide" evidence="1">
    <location>
        <begin position="1"/>
        <end position="29"/>
    </location>
</feature>